<sequence>MERLMELSSIWGDVFNIVLIDHPQGNWSQERSYSIDVEHIFGVIR</sequence>
<dbReference type="EMBL" id="CP013067">
    <property type="protein sequence ID" value="ALP42976.1"/>
    <property type="molecule type" value="Genomic_DNA"/>
</dbReference>
<evidence type="ECO:0000313" key="2">
    <source>
        <dbReference type="Proteomes" id="UP000058114"/>
    </source>
</evidence>
<reference evidence="2" key="1">
    <citation type="submission" date="2015-10" db="EMBL/GenBank/DDBJ databases">
        <title>Complete Genome Sequence of Aeromonas schubertii strain WL1483.</title>
        <authorList>
            <person name="Liu L."/>
        </authorList>
    </citation>
    <scope>NUCLEOTIDE SEQUENCE [LARGE SCALE GENOMIC DNA]</scope>
    <source>
        <strain evidence="2">WL1483</strain>
    </source>
</reference>
<name>A0A0S2SMK5_9GAMM</name>
<evidence type="ECO:0000313" key="1">
    <source>
        <dbReference type="EMBL" id="ALP42976.1"/>
    </source>
</evidence>
<organism evidence="1 2">
    <name type="scientific">Aeromonas schubertii</name>
    <dbReference type="NCBI Taxonomy" id="652"/>
    <lineage>
        <taxon>Bacteria</taxon>
        <taxon>Pseudomonadati</taxon>
        <taxon>Pseudomonadota</taxon>
        <taxon>Gammaproteobacteria</taxon>
        <taxon>Aeromonadales</taxon>
        <taxon>Aeromonadaceae</taxon>
        <taxon>Aeromonas</taxon>
    </lineage>
</organism>
<proteinExistence type="predicted"/>
<dbReference type="AlphaFoldDB" id="A0A0S2SMK5"/>
<gene>
    <name evidence="1" type="ORF">WL1483_3557</name>
</gene>
<dbReference type="KEGG" id="asr:WL1483_3557"/>
<protein>
    <submittedName>
        <fullName evidence="1">Uncharacterized protein</fullName>
    </submittedName>
</protein>
<reference evidence="1 2" key="2">
    <citation type="journal article" date="2016" name="Genome Announc.">
        <title>Complete Genome Sequence of the Highly Virulent Aeromonas schubertii Strain WL1483, Isolated from Diseased Snakehead Fish (Channa argus) in China.</title>
        <authorList>
            <person name="Liu L."/>
            <person name="Li N."/>
            <person name="Zhang D."/>
            <person name="Fu X."/>
            <person name="Shi C."/>
            <person name="Lin Q."/>
            <person name="Hao G."/>
        </authorList>
    </citation>
    <scope>NUCLEOTIDE SEQUENCE [LARGE SCALE GENOMIC DNA]</scope>
    <source>
        <strain evidence="1 2">WL1483</strain>
    </source>
</reference>
<accession>A0A0S2SMK5</accession>
<dbReference type="Proteomes" id="UP000058114">
    <property type="component" value="Chromosome"/>
</dbReference>